<name>A0A804NKI2_MAIZE</name>
<dbReference type="PANTHER" id="PTHR10309:SF7">
    <property type="entry name" value="MANNOSE-6-PHOSPHATE ISOMERASE"/>
    <property type="match status" value="1"/>
</dbReference>
<dbReference type="Gene3D" id="2.60.120.10">
    <property type="entry name" value="Jelly Rolls"/>
    <property type="match status" value="2"/>
</dbReference>
<dbReference type="InterPro" id="IPR014710">
    <property type="entry name" value="RmlC-like_jellyroll"/>
</dbReference>
<dbReference type="SUPFAM" id="SSF51182">
    <property type="entry name" value="RmlC-like cupins"/>
    <property type="match status" value="1"/>
</dbReference>
<dbReference type="EC" id="5.3.1.8" evidence="4"/>
<feature type="binding site" evidence="8">
    <location>
        <position position="133"/>
    </location>
    <ligand>
        <name>Zn(2+)</name>
        <dbReference type="ChEBI" id="CHEBI:29105"/>
    </ligand>
</feature>
<dbReference type="FunFam" id="2.60.120.10:FF:000044">
    <property type="entry name" value="Mannose-6-phosphate isomerase"/>
    <property type="match status" value="1"/>
</dbReference>
<dbReference type="InterPro" id="IPR001250">
    <property type="entry name" value="Man6P_Isoase-1"/>
</dbReference>
<evidence type="ECO:0000256" key="5">
    <source>
        <dbReference type="ARBA" id="ARBA00022723"/>
    </source>
</evidence>
<evidence type="ECO:0000259" key="12">
    <source>
        <dbReference type="Pfam" id="PF20512"/>
    </source>
</evidence>
<dbReference type="InterPro" id="IPR046458">
    <property type="entry name" value="PMI_typeI_hel"/>
</dbReference>
<evidence type="ECO:0000256" key="7">
    <source>
        <dbReference type="ARBA" id="ARBA00023235"/>
    </source>
</evidence>
<evidence type="ECO:0000256" key="9">
    <source>
        <dbReference type="RuleBase" id="RU004189"/>
    </source>
</evidence>
<feature type="binding site" evidence="8">
    <location>
        <position position="135"/>
    </location>
    <ligand>
        <name>Zn(2+)</name>
        <dbReference type="ChEBI" id="CHEBI:29105"/>
    </ligand>
</feature>
<dbReference type="GO" id="GO:0005829">
    <property type="term" value="C:cytosol"/>
    <property type="evidence" value="ECO:0000318"/>
    <property type="project" value="GO_Central"/>
</dbReference>
<dbReference type="InParanoid" id="A0A804NKI2"/>
<dbReference type="InterPro" id="IPR016305">
    <property type="entry name" value="Mannose-6-P_Isomerase"/>
</dbReference>
<dbReference type="InterPro" id="IPR046457">
    <property type="entry name" value="PMI_typeI_cat"/>
</dbReference>
<evidence type="ECO:0000256" key="6">
    <source>
        <dbReference type="ARBA" id="ARBA00022833"/>
    </source>
</evidence>
<comment type="similarity">
    <text evidence="3 9">Belongs to the mannose-6-phosphate isomerase type 1 family.</text>
</comment>
<dbReference type="GO" id="GO:0004476">
    <property type="term" value="F:mannose-6-phosphate isomerase activity"/>
    <property type="evidence" value="ECO:0000318"/>
    <property type="project" value="GO_Central"/>
</dbReference>
<reference evidence="13" key="3">
    <citation type="submission" date="2021-05" db="UniProtKB">
        <authorList>
            <consortium name="EnsemblPlants"/>
        </authorList>
    </citation>
    <scope>IDENTIFICATION</scope>
    <source>
        <strain evidence="13">cv. B73</strain>
    </source>
</reference>
<reference evidence="13" key="2">
    <citation type="submission" date="2019-07" db="EMBL/GenBank/DDBJ databases">
        <authorList>
            <person name="Seetharam A."/>
            <person name="Woodhouse M."/>
            <person name="Cannon E."/>
        </authorList>
    </citation>
    <scope>NUCLEOTIDE SEQUENCE [LARGE SCALE GENOMIC DNA]</scope>
    <source>
        <strain evidence="13">cv. B73</strain>
    </source>
</reference>
<evidence type="ECO:0000256" key="4">
    <source>
        <dbReference type="ARBA" id="ARBA00011956"/>
    </source>
</evidence>
<dbReference type="Pfam" id="PF20511">
    <property type="entry name" value="PMI_typeI_cat"/>
    <property type="match status" value="1"/>
</dbReference>
<dbReference type="GO" id="GO:0005975">
    <property type="term" value="P:carbohydrate metabolic process"/>
    <property type="evidence" value="ECO:0007669"/>
    <property type="project" value="InterPro"/>
</dbReference>
<dbReference type="Pfam" id="PF01238">
    <property type="entry name" value="PMI_typeI_C"/>
    <property type="match status" value="1"/>
</dbReference>
<evidence type="ECO:0000256" key="2">
    <source>
        <dbReference type="ARBA" id="ARBA00004666"/>
    </source>
</evidence>
<feature type="binding site" evidence="8">
    <location>
        <position position="160"/>
    </location>
    <ligand>
        <name>Zn(2+)</name>
        <dbReference type="ChEBI" id="CHEBI:29105"/>
    </ligand>
</feature>
<keyword evidence="5 8" id="KW-0479">Metal-binding</keyword>
<feature type="domain" description="Phosphomannose isomerase type I C-terminal" evidence="10">
    <location>
        <begin position="324"/>
        <end position="367"/>
    </location>
</feature>
<feature type="domain" description="Phosphomannose isomerase type I catalytic" evidence="11">
    <location>
        <begin position="40"/>
        <end position="174"/>
    </location>
</feature>
<organism evidence="13 14">
    <name type="scientific">Zea mays</name>
    <name type="common">Maize</name>
    <dbReference type="NCBI Taxonomy" id="4577"/>
    <lineage>
        <taxon>Eukaryota</taxon>
        <taxon>Viridiplantae</taxon>
        <taxon>Streptophyta</taxon>
        <taxon>Embryophyta</taxon>
        <taxon>Tracheophyta</taxon>
        <taxon>Spermatophyta</taxon>
        <taxon>Magnoliopsida</taxon>
        <taxon>Liliopsida</taxon>
        <taxon>Poales</taxon>
        <taxon>Poaceae</taxon>
        <taxon>PACMAD clade</taxon>
        <taxon>Panicoideae</taxon>
        <taxon>Andropogonodae</taxon>
        <taxon>Andropogoneae</taxon>
        <taxon>Tripsacinae</taxon>
        <taxon>Zea</taxon>
    </lineage>
</organism>
<keyword evidence="14" id="KW-1185">Reference proteome</keyword>
<evidence type="ECO:0000259" key="10">
    <source>
        <dbReference type="Pfam" id="PF01238"/>
    </source>
</evidence>
<dbReference type="UniPathway" id="UPA00126">
    <property type="reaction ID" value="UER00423"/>
</dbReference>
<dbReference type="PRINTS" id="PR00714">
    <property type="entry name" value="MAN6PISMRASE"/>
</dbReference>
<dbReference type="InterPro" id="IPR046456">
    <property type="entry name" value="PMI_typeI_C"/>
</dbReference>
<dbReference type="AlphaFoldDB" id="A0A804NKI2"/>
<feature type="domain" description="Phosphomannose isomerase type I helical insertion" evidence="12">
    <location>
        <begin position="200"/>
        <end position="279"/>
    </location>
</feature>
<evidence type="ECO:0007829" key="15">
    <source>
        <dbReference type="PeptideAtlas" id="A0A804NKI2"/>
    </source>
</evidence>
<dbReference type="Pfam" id="PF20512">
    <property type="entry name" value="PMI_typeI_hel"/>
    <property type="match status" value="1"/>
</dbReference>
<evidence type="ECO:0000313" key="13">
    <source>
        <dbReference type="EnsemblPlants" id="Zm00001eb167360_P001"/>
    </source>
</evidence>
<evidence type="ECO:0000313" key="14">
    <source>
        <dbReference type="Proteomes" id="UP000007305"/>
    </source>
</evidence>
<dbReference type="EnsemblPlants" id="Zm00001eb167360_T001">
    <property type="protein sequence ID" value="Zm00001eb167360_P001"/>
    <property type="gene ID" value="Zm00001eb167360"/>
</dbReference>
<reference evidence="14" key="1">
    <citation type="journal article" date="2009" name="Science">
        <title>The B73 maize genome: complexity, diversity, and dynamics.</title>
        <authorList>
            <person name="Schnable P.S."/>
            <person name="Ware D."/>
            <person name="Fulton R.S."/>
            <person name="Stein J.C."/>
            <person name="Wei F."/>
            <person name="Pasternak S."/>
            <person name="Liang C."/>
            <person name="Zhang J."/>
            <person name="Fulton L."/>
            <person name="Graves T.A."/>
            <person name="Minx P."/>
            <person name="Reily A.D."/>
            <person name="Courtney L."/>
            <person name="Kruchowski S.S."/>
            <person name="Tomlinson C."/>
            <person name="Strong C."/>
            <person name="Delehaunty K."/>
            <person name="Fronick C."/>
            <person name="Courtney B."/>
            <person name="Rock S.M."/>
            <person name="Belter E."/>
            <person name="Du F."/>
            <person name="Kim K."/>
            <person name="Abbott R.M."/>
            <person name="Cotton M."/>
            <person name="Levy A."/>
            <person name="Marchetto P."/>
            <person name="Ochoa K."/>
            <person name="Jackson S.M."/>
            <person name="Gillam B."/>
            <person name="Chen W."/>
            <person name="Yan L."/>
            <person name="Higginbotham J."/>
            <person name="Cardenas M."/>
            <person name="Waligorski J."/>
            <person name="Applebaum E."/>
            <person name="Phelps L."/>
            <person name="Falcone J."/>
            <person name="Kanchi K."/>
            <person name="Thane T."/>
            <person name="Scimone A."/>
            <person name="Thane N."/>
            <person name="Henke J."/>
            <person name="Wang T."/>
            <person name="Ruppert J."/>
            <person name="Shah N."/>
            <person name="Rotter K."/>
            <person name="Hodges J."/>
            <person name="Ingenthron E."/>
            <person name="Cordes M."/>
            <person name="Kohlberg S."/>
            <person name="Sgro J."/>
            <person name="Delgado B."/>
            <person name="Mead K."/>
            <person name="Chinwalla A."/>
            <person name="Leonard S."/>
            <person name="Crouse K."/>
            <person name="Collura K."/>
            <person name="Kudrna D."/>
            <person name="Currie J."/>
            <person name="He R."/>
            <person name="Angelova A."/>
            <person name="Rajasekar S."/>
            <person name="Mueller T."/>
            <person name="Lomeli R."/>
            <person name="Scara G."/>
            <person name="Ko A."/>
            <person name="Delaney K."/>
            <person name="Wissotski M."/>
            <person name="Lopez G."/>
            <person name="Campos D."/>
            <person name="Braidotti M."/>
            <person name="Ashley E."/>
            <person name="Golser W."/>
            <person name="Kim H."/>
            <person name="Lee S."/>
            <person name="Lin J."/>
            <person name="Dujmic Z."/>
            <person name="Kim W."/>
            <person name="Talag J."/>
            <person name="Zuccolo A."/>
            <person name="Fan C."/>
            <person name="Sebastian A."/>
            <person name="Kramer M."/>
            <person name="Spiegel L."/>
            <person name="Nascimento L."/>
            <person name="Zutavern T."/>
            <person name="Miller B."/>
            <person name="Ambroise C."/>
            <person name="Muller S."/>
            <person name="Spooner W."/>
            <person name="Narechania A."/>
            <person name="Ren L."/>
            <person name="Wei S."/>
            <person name="Kumari S."/>
            <person name="Faga B."/>
            <person name="Levy M.J."/>
            <person name="McMahan L."/>
            <person name="Van Buren P."/>
            <person name="Vaughn M.W."/>
            <person name="Ying K."/>
            <person name="Yeh C.-T."/>
            <person name="Emrich S.J."/>
            <person name="Jia Y."/>
            <person name="Kalyanaraman A."/>
            <person name="Hsia A.-P."/>
            <person name="Barbazuk W.B."/>
            <person name="Baucom R.S."/>
            <person name="Brutnell T.P."/>
            <person name="Carpita N.C."/>
            <person name="Chaparro C."/>
            <person name="Chia J.-M."/>
            <person name="Deragon J.-M."/>
            <person name="Estill J.C."/>
            <person name="Fu Y."/>
            <person name="Jeddeloh J.A."/>
            <person name="Han Y."/>
            <person name="Lee H."/>
            <person name="Li P."/>
            <person name="Lisch D.R."/>
            <person name="Liu S."/>
            <person name="Liu Z."/>
            <person name="Nagel D.H."/>
            <person name="McCann M.C."/>
            <person name="SanMiguel P."/>
            <person name="Myers A.M."/>
            <person name="Nettleton D."/>
            <person name="Nguyen J."/>
            <person name="Penning B.W."/>
            <person name="Ponnala L."/>
            <person name="Schneider K.L."/>
            <person name="Schwartz D.C."/>
            <person name="Sharma A."/>
            <person name="Soderlund C."/>
            <person name="Springer N.M."/>
            <person name="Sun Q."/>
            <person name="Wang H."/>
            <person name="Waterman M."/>
            <person name="Westerman R."/>
            <person name="Wolfgruber T.K."/>
            <person name="Yang L."/>
            <person name="Yu Y."/>
            <person name="Zhang L."/>
            <person name="Zhou S."/>
            <person name="Zhu Q."/>
            <person name="Bennetzen J.L."/>
            <person name="Dawe R.K."/>
            <person name="Jiang J."/>
            <person name="Jiang N."/>
            <person name="Presting G.G."/>
            <person name="Wessler S.R."/>
            <person name="Aluru S."/>
            <person name="Martienssen R.A."/>
            <person name="Clifton S.W."/>
            <person name="McCombie W.R."/>
            <person name="Wing R.A."/>
            <person name="Wilson R.K."/>
        </authorList>
    </citation>
    <scope>NUCLEOTIDE SEQUENCE [LARGE SCALE GENOMIC DNA]</scope>
    <source>
        <strain evidence="14">cv. B73</strain>
    </source>
</reference>
<keyword evidence="7" id="KW-0413">Isomerase</keyword>
<dbReference type="PANTHER" id="PTHR10309">
    <property type="entry name" value="MANNOSE-6-PHOSPHATE ISOMERASE"/>
    <property type="match status" value="1"/>
</dbReference>
<comment type="catalytic activity">
    <reaction evidence="1">
        <text>D-mannose 6-phosphate = D-fructose 6-phosphate</text>
        <dbReference type="Rhea" id="RHEA:12356"/>
        <dbReference type="ChEBI" id="CHEBI:58735"/>
        <dbReference type="ChEBI" id="CHEBI:61527"/>
        <dbReference type="EC" id="5.3.1.8"/>
    </reaction>
</comment>
<comment type="cofactor">
    <cofactor evidence="8">
        <name>Zn(2+)</name>
        <dbReference type="ChEBI" id="CHEBI:29105"/>
    </cofactor>
    <text evidence="8">Binds 1 zinc ion per subunit.</text>
</comment>
<sequence length="412" mass="44495">MASTTASLAPAAALERLGLLAAPTDADDPSPPLPAPLPGLLPLRCAVQHYEWGRRGADSLVARLAGDGDGRPCAELWMGTHPAAPSSLAPDVSLRDWVARNPAALGRAVAARWGGDLPFLFKVLSVAKALSIQAHPDRELAAALHALRPATYRDANHKPEMAVAVTEFHALCGFAATQELKEVLRTVPEVQELVDKEESRKLLSVKEQDGGIGVRSYLKSAFTKLMTACDEAVSEAITNLKSRLKSESKARSLTKKEQLVLSLEKQYPGDVGVLAAFFLNFVKLNPGLTPKYRDVQTLCSMLTYNQAFPEILQGMPVQPYVTRYTPSTDEFEVDRYLLPPGKSVTMSPVPGPSIFIVLTGEGEIQAGFMTGSAKAKEGDVFFVPANTKVKLYTSCPRSMQLYRAGVNSSFLS</sequence>
<dbReference type="PROSITE" id="PS00965">
    <property type="entry name" value="PMI_I_1"/>
    <property type="match status" value="1"/>
</dbReference>
<evidence type="ECO:0000256" key="3">
    <source>
        <dbReference type="ARBA" id="ARBA00010772"/>
    </source>
</evidence>
<dbReference type="Proteomes" id="UP000007305">
    <property type="component" value="Chromosome 4"/>
</dbReference>
<dbReference type="NCBIfam" id="TIGR00218">
    <property type="entry name" value="manA"/>
    <property type="match status" value="1"/>
</dbReference>
<dbReference type="GO" id="GO:0008270">
    <property type="term" value="F:zinc ion binding"/>
    <property type="evidence" value="ECO:0007669"/>
    <property type="project" value="InterPro"/>
</dbReference>
<proteinExistence type="evidence at protein level"/>
<keyword evidence="6 8" id="KW-0862">Zinc</keyword>
<evidence type="ECO:0000256" key="1">
    <source>
        <dbReference type="ARBA" id="ARBA00000757"/>
    </source>
</evidence>
<accession>A0A804NKI2</accession>
<protein>
    <recommendedName>
        <fullName evidence="4">mannose-6-phosphate isomerase</fullName>
        <ecNumber evidence="4">5.3.1.8</ecNumber>
    </recommendedName>
</protein>
<dbReference type="PIRSF" id="PIRSF001480">
    <property type="entry name" value="Mannose-6-phosphate_isomerase"/>
    <property type="match status" value="1"/>
</dbReference>
<evidence type="ECO:0000256" key="8">
    <source>
        <dbReference type="PIRSR" id="PIRSR001480-2"/>
    </source>
</evidence>
<dbReference type="CDD" id="cd07011">
    <property type="entry name" value="cupin_PMI_type_I_N"/>
    <property type="match status" value="1"/>
</dbReference>
<dbReference type="Gramene" id="Zm00001eb167360_T001">
    <property type="protein sequence ID" value="Zm00001eb167360_P001"/>
    <property type="gene ID" value="Zm00001eb167360"/>
</dbReference>
<dbReference type="GO" id="GO:0009298">
    <property type="term" value="P:GDP-mannose biosynthetic process"/>
    <property type="evidence" value="ECO:0000318"/>
    <property type="project" value="GO_Central"/>
</dbReference>
<dbReference type="InterPro" id="IPR018050">
    <property type="entry name" value="Pmannose_isomerase-type1_CS"/>
</dbReference>
<keyword evidence="15" id="KW-1267">Proteomics identification</keyword>
<comment type="pathway">
    <text evidence="2">Nucleotide-sugar biosynthesis; GDP-alpha-D-mannose biosynthesis; alpha-D-mannose 1-phosphate from D-fructose 6-phosphate: step 1/2.</text>
</comment>
<dbReference type="InterPro" id="IPR011051">
    <property type="entry name" value="RmlC_Cupin_sf"/>
</dbReference>
<evidence type="ECO:0000259" key="11">
    <source>
        <dbReference type="Pfam" id="PF20511"/>
    </source>
</evidence>